<dbReference type="PANTHER" id="PTHR30136">
    <property type="entry name" value="HELIX-TURN-HELIX TRANSCRIPTIONAL REGULATOR, ICLR FAMILY"/>
    <property type="match status" value="1"/>
</dbReference>
<dbReference type="Pfam" id="PF01614">
    <property type="entry name" value="IclR_C"/>
    <property type="match status" value="1"/>
</dbReference>
<feature type="domain" description="HTH iclR-type" evidence="4">
    <location>
        <begin position="6"/>
        <end position="68"/>
    </location>
</feature>
<dbReference type="InterPro" id="IPR029016">
    <property type="entry name" value="GAF-like_dom_sf"/>
</dbReference>
<sequence length="259" mass="29588">MEKKIIQSIDRALQVLELFSLEKPEWGVTEISKALNIYKSNIHNILSTFAEKGFVKKDHKTDKYKLGIKFFELGSVVIKNMDLRKIAHPYIEKLSKEFNETVHLGVLDEGRVVSIEREESDKSLCSHIEIGKRTPLHCTAVGKAIMVYLSKDEVYLILKEKGLEKFTENTITTKKDLENEFKKIREQGYAVDNMEHEEGVRCVASPIRDYTGKVIASMSVSGPAFRINENNISNIAKKVKECCDCISEEMGCNFNQNKY</sequence>
<dbReference type="InterPro" id="IPR050707">
    <property type="entry name" value="HTH_MetabolicPath_Reg"/>
</dbReference>
<keyword evidence="2" id="KW-0238">DNA-binding</keyword>
<proteinExistence type="predicted"/>
<dbReference type="GO" id="GO:0003677">
    <property type="term" value="F:DNA binding"/>
    <property type="evidence" value="ECO:0007669"/>
    <property type="project" value="UniProtKB-KW"/>
</dbReference>
<evidence type="ECO:0008006" key="7">
    <source>
        <dbReference type="Google" id="ProtNLM"/>
    </source>
</evidence>
<feature type="domain" description="IclR-ED" evidence="5">
    <location>
        <begin position="69"/>
        <end position="252"/>
    </location>
</feature>
<dbReference type="Gene3D" id="3.30.450.40">
    <property type="match status" value="1"/>
</dbReference>
<dbReference type="EMBL" id="BART01000001">
    <property type="protein sequence ID" value="GAG60496.1"/>
    <property type="molecule type" value="Genomic_DNA"/>
</dbReference>
<name>X1AKF8_9ZZZZ</name>
<dbReference type="InterPro" id="IPR014757">
    <property type="entry name" value="Tscrpt_reg_IclR_C"/>
</dbReference>
<comment type="caution">
    <text evidence="6">The sequence shown here is derived from an EMBL/GenBank/DDBJ whole genome shotgun (WGS) entry which is preliminary data.</text>
</comment>
<dbReference type="GO" id="GO:0045892">
    <property type="term" value="P:negative regulation of DNA-templated transcription"/>
    <property type="evidence" value="ECO:0007669"/>
    <property type="project" value="TreeGrafter"/>
</dbReference>
<accession>X1AKF8</accession>
<dbReference type="InterPro" id="IPR005471">
    <property type="entry name" value="Tscrpt_reg_IclR_N"/>
</dbReference>
<dbReference type="InterPro" id="IPR036388">
    <property type="entry name" value="WH-like_DNA-bd_sf"/>
</dbReference>
<reference evidence="6" key="1">
    <citation type="journal article" date="2014" name="Front. Microbiol.">
        <title>High frequency of phylogenetically diverse reductive dehalogenase-homologous genes in deep subseafloor sedimentary metagenomes.</title>
        <authorList>
            <person name="Kawai M."/>
            <person name="Futagami T."/>
            <person name="Toyoda A."/>
            <person name="Takaki Y."/>
            <person name="Nishi S."/>
            <person name="Hori S."/>
            <person name="Arai W."/>
            <person name="Tsubouchi T."/>
            <person name="Morono Y."/>
            <person name="Uchiyama I."/>
            <person name="Ito T."/>
            <person name="Fujiyama A."/>
            <person name="Inagaki F."/>
            <person name="Takami H."/>
        </authorList>
    </citation>
    <scope>NUCLEOTIDE SEQUENCE</scope>
    <source>
        <strain evidence="6">Expedition CK06-06</strain>
    </source>
</reference>
<dbReference type="Pfam" id="PF09339">
    <property type="entry name" value="HTH_IclR"/>
    <property type="match status" value="1"/>
</dbReference>
<evidence type="ECO:0000259" key="5">
    <source>
        <dbReference type="PROSITE" id="PS51078"/>
    </source>
</evidence>
<dbReference type="InterPro" id="IPR036390">
    <property type="entry name" value="WH_DNA-bd_sf"/>
</dbReference>
<gene>
    <name evidence="6" type="ORF">S01H4_00004</name>
</gene>
<dbReference type="GO" id="GO:0003700">
    <property type="term" value="F:DNA-binding transcription factor activity"/>
    <property type="evidence" value="ECO:0007669"/>
    <property type="project" value="TreeGrafter"/>
</dbReference>
<evidence type="ECO:0000256" key="3">
    <source>
        <dbReference type="ARBA" id="ARBA00023163"/>
    </source>
</evidence>
<dbReference type="SUPFAM" id="SSF46785">
    <property type="entry name" value="Winged helix' DNA-binding domain"/>
    <property type="match status" value="1"/>
</dbReference>
<dbReference type="PROSITE" id="PS51077">
    <property type="entry name" value="HTH_ICLR"/>
    <property type="match status" value="1"/>
</dbReference>
<dbReference type="FunFam" id="1.10.10.10:FF:000056">
    <property type="entry name" value="IclR family transcriptional regulator"/>
    <property type="match status" value="1"/>
</dbReference>
<organism evidence="6">
    <name type="scientific">marine sediment metagenome</name>
    <dbReference type="NCBI Taxonomy" id="412755"/>
    <lineage>
        <taxon>unclassified sequences</taxon>
        <taxon>metagenomes</taxon>
        <taxon>ecological metagenomes</taxon>
    </lineage>
</organism>
<dbReference type="SMART" id="SM00346">
    <property type="entry name" value="HTH_ICLR"/>
    <property type="match status" value="1"/>
</dbReference>
<dbReference type="PANTHER" id="PTHR30136:SF35">
    <property type="entry name" value="HTH-TYPE TRANSCRIPTIONAL REGULATOR RV1719"/>
    <property type="match status" value="1"/>
</dbReference>
<dbReference type="SUPFAM" id="SSF55781">
    <property type="entry name" value="GAF domain-like"/>
    <property type="match status" value="1"/>
</dbReference>
<dbReference type="Gene3D" id="1.10.10.10">
    <property type="entry name" value="Winged helix-like DNA-binding domain superfamily/Winged helix DNA-binding domain"/>
    <property type="match status" value="1"/>
</dbReference>
<evidence type="ECO:0000313" key="6">
    <source>
        <dbReference type="EMBL" id="GAG60496.1"/>
    </source>
</evidence>
<dbReference type="AlphaFoldDB" id="X1AKF8"/>
<keyword evidence="1" id="KW-0805">Transcription regulation</keyword>
<keyword evidence="3" id="KW-0804">Transcription</keyword>
<evidence type="ECO:0000256" key="1">
    <source>
        <dbReference type="ARBA" id="ARBA00023015"/>
    </source>
</evidence>
<protein>
    <recommendedName>
        <fullName evidence="7">IclR family transcriptional regulator</fullName>
    </recommendedName>
</protein>
<dbReference type="PROSITE" id="PS51078">
    <property type="entry name" value="ICLR_ED"/>
    <property type="match status" value="1"/>
</dbReference>
<evidence type="ECO:0000256" key="2">
    <source>
        <dbReference type="ARBA" id="ARBA00023125"/>
    </source>
</evidence>
<evidence type="ECO:0000259" key="4">
    <source>
        <dbReference type="PROSITE" id="PS51077"/>
    </source>
</evidence>